<dbReference type="GO" id="GO:0050660">
    <property type="term" value="F:flavin adenine dinucleotide binding"/>
    <property type="evidence" value="ECO:0007669"/>
    <property type="project" value="InterPro"/>
</dbReference>
<dbReference type="AlphaFoldDB" id="N1MQ80"/>
<keyword evidence="1" id="KW-0560">Oxidoreductase</keyword>
<evidence type="ECO:0000256" key="1">
    <source>
        <dbReference type="ARBA" id="ARBA00023002"/>
    </source>
</evidence>
<feature type="domain" description="Acyl-CoA dehydrogenase/oxidase N-terminal" evidence="3">
    <location>
        <begin position="50"/>
        <end position="115"/>
    </location>
</feature>
<dbReference type="Pfam" id="PF02771">
    <property type="entry name" value="Acyl-CoA_dh_N"/>
    <property type="match status" value="1"/>
</dbReference>
<gene>
    <name evidence="5" type="ORF">EBBID32_21460</name>
</gene>
<dbReference type="GO" id="GO:0033539">
    <property type="term" value="P:fatty acid beta-oxidation using acyl-CoA dehydrogenase"/>
    <property type="evidence" value="ECO:0007669"/>
    <property type="project" value="TreeGrafter"/>
</dbReference>
<reference evidence="6" key="2">
    <citation type="submission" date="2013-04" db="EMBL/GenBank/DDBJ databases">
        <title>Bisphenol A degrading Sphingobium sp. strain BiD32.</title>
        <authorList>
            <person name="Nielsen J.L."/>
            <person name="Zhou N.A."/>
            <person name="Kjeldal H."/>
        </authorList>
    </citation>
    <scope>NUCLEOTIDE SEQUENCE [LARGE SCALE GENOMIC DNA]</scope>
    <source>
        <strain evidence="6">BiD32</strain>
    </source>
</reference>
<evidence type="ECO:0000256" key="2">
    <source>
        <dbReference type="ARBA" id="ARBA00049661"/>
    </source>
</evidence>
<dbReference type="OrthoDB" id="7316074at2"/>
<feature type="domain" description="Acyl-CoA dehydrogenase C-terminal" evidence="4">
    <location>
        <begin position="265"/>
        <end position="394"/>
    </location>
</feature>
<evidence type="ECO:0000259" key="4">
    <source>
        <dbReference type="Pfam" id="PF08028"/>
    </source>
</evidence>
<dbReference type="InterPro" id="IPR046373">
    <property type="entry name" value="Acyl-CoA_Oxase/DH_mid-dom_sf"/>
</dbReference>
<name>N1MQ80_9SPHN</name>
<sequence>MRRPIDPMVPRGMEIGDTEMNVMRKMEPNLDNNELTEELLRRIDAMVPNIRSRSREAEQIRRIPDETIAEVEKAELLQLMVPKKHGGHGLGLDALCRIARRLAHGDASTAWAVSFLIEHNWMLCRMDLGLQEELLAERPYIRAAASLLPFGKAVKVDGGYRLSGKWGYGSGACNSDWTLVTSFVDEEGQPTPYTFLLPHADITLHDDWHFTGMAATGSISVSAEDLFVPDQRAIRTDIFQSPSLHPGAVHEESIYRFPLLLPLYLMVASIMLGSAEAVIELGRTRMEESKLFGLLRLDREQSRVRWSSARQNVRCADLLWQDVLSRTAAKCDAELDWSLEEEGQLSLDLVTIGHLCKDAVRSIMDGVGSSAFNLANPLPRYMRDVDVMVSWPGMDWDIVTERGTRWVLGMGRSATDPFPPAKKEDLRV</sequence>
<dbReference type="InterPro" id="IPR013786">
    <property type="entry name" value="AcylCoA_DH/ox_N"/>
</dbReference>
<dbReference type="InterPro" id="IPR009100">
    <property type="entry name" value="AcylCoA_DH/oxidase_NM_dom_sf"/>
</dbReference>
<comment type="similarity">
    <text evidence="2">Belongs to the HpaH/HsaA monooxygenase family.</text>
</comment>
<protein>
    <submittedName>
        <fullName evidence="5">Acyl-CoA dehydrogenase, type 2, C-terminal domain</fullName>
    </submittedName>
</protein>
<evidence type="ECO:0000313" key="5">
    <source>
        <dbReference type="EMBL" id="CCW17797.1"/>
    </source>
</evidence>
<dbReference type="RefSeq" id="WP_006956112.1">
    <property type="nucleotide sequence ID" value="NZ_CAVK010000102.1"/>
</dbReference>
<dbReference type="Gene3D" id="1.20.140.10">
    <property type="entry name" value="Butyryl-CoA Dehydrogenase, subunit A, domain 3"/>
    <property type="match status" value="1"/>
</dbReference>
<dbReference type="SUPFAM" id="SSF47203">
    <property type="entry name" value="Acyl-CoA dehydrogenase C-terminal domain-like"/>
    <property type="match status" value="1"/>
</dbReference>
<evidence type="ECO:0000259" key="3">
    <source>
        <dbReference type="Pfam" id="PF02771"/>
    </source>
</evidence>
<reference evidence="5 6" key="1">
    <citation type="submission" date="2013-03" db="EMBL/GenBank/DDBJ databases">
        <authorList>
            <person name="Le V."/>
        </authorList>
    </citation>
    <scope>NUCLEOTIDE SEQUENCE [LARGE SCALE GENOMIC DNA]</scope>
    <source>
        <strain evidence="5 6">BiD32</strain>
    </source>
</reference>
<dbReference type="SUPFAM" id="SSF56645">
    <property type="entry name" value="Acyl-CoA dehydrogenase NM domain-like"/>
    <property type="match status" value="1"/>
</dbReference>
<dbReference type="EMBL" id="CAVK010000102">
    <property type="protein sequence ID" value="CCW17797.1"/>
    <property type="molecule type" value="Genomic_DNA"/>
</dbReference>
<accession>N1MQ80</accession>
<dbReference type="GO" id="GO:0005737">
    <property type="term" value="C:cytoplasm"/>
    <property type="evidence" value="ECO:0007669"/>
    <property type="project" value="TreeGrafter"/>
</dbReference>
<organism evidence="5 6">
    <name type="scientific">Sphingobium indicum BiD32</name>
    <dbReference type="NCBI Taxonomy" id="1301087"/>
    <lineage>
        <taxon>Bacteria</taxon>
        <taxon>Pseudomonadati</taxon>
        <taxon>Pseudomonadota</taxon>
        <taxon>Alphaproteobacteria</taxon>
        <taxon>Sphingomonadales</taxon>
        <taxon>Sphingomonadaceae</taxon>
        <taxon>Sphingobium</taxon>
    </lineage>
</organism>
<dbReference type="Pfam" id="PF08028">
    <property type="entry name" value="Acyl-CoA_dh_2"/>
    <property type="match status" value="1"/>
</dbReference>
<keyword evidence="6" id="KW-1185">Reference proteome</keyword>
<evidence type="ECO:0000313" key="6">
    <source>
        <dbReference type="Proteomes" id="UP000013201"/>
    </source>
</evidence>
<comment type="caution">
    <text evidence="5">The sequence shown here is derived from an EMBL/GenBank/DDBJ whole genome shotgun (WGS) entry which is preliminary data.</text>
</comment>
<dbReference type="PANTHER" id="PTHR48083:SF19">
    <property type="entry name" value="FLAVIN-DEPENDENT MONOOXYGENASE, OXYGENASE SUBUNIT HSAA"/>
    <property type="match status" value="1"/>
</dbReference>
<dbReference type="Gene3D" id="1.10.540.10">
    <property type="entry name" value="Acyl-CoA dehydrogenase/oxidase, N-terminal domain"/>
    <property type="match status" value="1"/>
</dbReference>
<dbReference type="InterPro" id="IPR013107">
    <property type="entry name" value="Acyl-CoA_DH_C"/>
</dbReference>
<dbReference type="GO" id="GO:0016712">
    <property type="term" value="F:oxidoreductase activity, acting on paired donors, with incorporation or reduction of molecular oxygen, reduced flavin or flavoprotein as one donor, and incorporation of one atom of oxygen"/>
    <property type="evidence" value="ECO:0007669"/>
    <property type="project" value="TreeGrafter"/>
</dbReference>
<dbReference type="GO" id="GO:0003995">
    <property type="term" value="F:acyl-CoA dehydrogenase activity"/>
    <property type="evidence" value="ECO:0007669"/>
    <property type="project" value="TreeGrafter"/>
</dbReference>
<dbReference type="Proteomes" id="UP000013201">
    <property type="component" value="Unassembled WGS sequence"/>
</dbReference>
<dbReference type="PIRSF" id="PIRSF016578">
    <property type="entry name" value="HsaA"/>
    <property type="match status" value="1"/>
</dbReference>
<dbReference type="Gene3D" id="2.40.110.10">
    <property type="entry name" value="Butyryl-CoA Dehydrogenase, subunit A, domain 2"/>
    <property type="match status" value="1"/>
</dbReference>
<dbReference type="PANTHER" id="PTHR48083">
    <property type="entry name" value="MEDIUM-CHAIN SPECIFIC ACYL-COA DEHYDROGENASE, MITOCHONDRIAL-RELATED"/>
    <property type="match status" value="1"/>
</dbReference>
<dbReference type="InterPro" id="IPR037069">
    <property type="entry name" value="AcylCoA_DH/ox_N_sf"/>
</dbReference>
<proteinExistence type="inferred from homology"/>
<dbReference type="InterPro" id="IPR050741">
    <property type="entry name" value="Acyl-CoA_dehydrogenase"/>
</dbReference>
<dbReference type="InterPro" id="IPR036250">
    <property type="entry name" value="AcylCo_DH-like_C"/>
</dbReference>